<gene>
    <name evidence="3" type="ORF">C1706_04050</name>
</gene>
<dbReference type="PROSITE" id="PS50937">
    <property type="entry name" value="HTH_MERR_2"/>
    <property type="match status" value="1"/>
</dbReference>
<sequence length="277" mass="30674">MDQSAEPLLAIGVFSRLSAISVRMLRHYQGFGILEPHRVDPFTGHRFYRPEQLVTAHWVARLRDAGLPVSEIARVLAASDDPGLLRRLLGEQQARLDADRLTLTQREEAFQHLTTYLEASTMDIDVRRETLPAMTIAALRRVLPDYGSEGVLWQEIGPLMVADGALPPDHDAGIGGATFWDPDYRESDVDVEVWLQVDAPFEATAPLTCRTLAEQEVVVATLRGSYDAMGDVTAAVGAYLAAHHLETGPMFNIYRVSPAQNPDPSAWVTDVCFPIQR</sequence>
<dbReference type="EMBL" id="PPCV01000002">
    <property type="protein sequence ID" value="RXW33039.1"/>
    <property type="molecule type" value="Genomic_DNA"/>
</dbReference>
<dbReference type="InterPro" id="IPR011256">
    <property type="entry name" value="Reg_factor_effector_dom_sf"/>
</dbReference>
<dbReference type="InterPro" id="IPR009061">
    <property type="entry name" value="DNA-bd_dom_put_sf"/>
</dbReference>
<dbReference type="GO" id="GO:0003700">
    <property type="term" value="F:DNA-binding transcription factor activity"/>
    <property type="evidence" value="ECO:0007669"/>
    <property type="project" value="InterPro"/>
</dbReference>
<name>A0A4Q2EI82_9ACTN</name>
<protein>
    <submittedName>
        <fullName evidence="3">GyrI protein</fullName>
    </submittedName>
</protein>
<evidence type="ECO:0000313" key="3">
    <source>
        <dbReference type="EMBL" id="RXW33039.1"/>
    </source>
</evidence>
<keyword evidence="4" id="KW-1185">Reference proteome</keyword>
<accession>A0A4Q2EI82</accession>
<dbReference type="Pfam" id="PF06445">
    <property type="entry name" value="GyrI-like"/>
    <property type="match status" value="1"/>
</dbReference>
<comment type="caution">
    <text evidence="3">The sequence shown here is derived from an EMBL/GenBank/DDBJ whole genome shotgun (WGS) entry which is preliminary data.</text>
</comment>
<dbReference type="SMART" id="SM00871">
    <property type="entry name" value="AraC_E_bind"/>
    <property type="match status" value="1"/>
</dbReference>
<dbReference type="InterPro" id="IPR047057">
    <property type="entry name" value="MerR_fam"/>
</dbReference>
<dbReference type="InterPro" id="IPR000551">
    <property type="entry name" value="MerR-type_HTH_dom"/>
</dbReference>
<feature type="domain" description="HTH merR-type" evidence="2">
    <location>
        <begin position="8"/>
        <end position="78"/>
    </location>
</feature>
<dbReference type="InterPro" id="IPR010499">
    <property type="entry name" value="AraC_E-bd"/>
</dbReference>
<dbReference type="RefSeq" id="WP_129457939.1">
    <property type="nucleotide sequence ID" value="NZ_PPCV01000002.1"/>
</dbReference>
<dbReference type="InterPro" id="IPR029442">
    <property type="entry name" value="GyrI-like"/>
</dbReference>
<dbReference type="PANTHER" id="PTHR30204:SF97">
    <property type="entry name" value="MERR FAMILY REGULATORY PROTEIN"/>
    <property type="match status" value="1"/>
</dbReference>
<evidence type="ECO:0000313" key="4">
    <source>
        <dbReference type="Proteomes" id="UP000290624"/>
    </source>
</evidence>
<evidence type="ECO:0000259" key="2">
    <source>
        <dbReference type="PROSITE" id="PS50937"/>
    </source>
</evidence>
<organism evidence="3 4">
    <name type="scientific">Propioniciclava flava</name>
    <dbReference type="NCBI Taxonomy" id="2072026"/>
    <lineage>
        <taxon>Bacteria</taxon>
        <taxon>Bacillati</taxon>
        <taxon>Actinomycetota</taxon>
        <taxon>Actinomycetes</taxon>
        <taxon>Propionibacteriales</taxon>
        <taxon>Propionibacteriaceae</taxon>
        <taxon>Propioniciclava</taxon>
    </lineage>
</organism>
<dbReference type="Gene3D" id="3.20.80.10">
    <property type="entry name" value="Regulatory factor, effector binding domain"/>
    <property type="match status" value="1"/>
</dbReference>
<dbReference type="SUPFAM" id="SSF46955">
    <property type="entry name" value="Putative DNA-binding domain"/>
    <property type="match status" value="1"/>
</dbReference>
<dbReference type="Proteomes" id="UP000290624">
    <property type="component" value="Unassembled WGS sequence"/>
</dbReference>
<keyword evidence="1" id="KW-0238">DNA-binding</keyword>
<proteinExistence type="predicted"/>
<dbReference type="AlphaFoldDB" id="A0A4Q2EI82"/>
<dbReference type="Pfam" id="PF13411">
    <property type="entry name" value="MerR_1"/>
    <property type="match status" value="1"/>
</dbReference>
<reference evidence="3 4" key="1">
    <citation type="submission" date="2018-01" db="EMBL/GenBank/DDBJ databases">
        <title>Lactibacter flavus gen. nov., sp. nov., a novel bacterium of the family Propionibacteriaceae isolated from raw milk and dairy products.</title>
        <authorList>
            <person name="Wenning M."/>
            <person name="Breitenwieser F."/>
            <person name="Huptas C."/>
            <person name="von Neubeck M."/>
            <person name="Busse H.-J."/>
            <person name="Scherer S."/>
        </authorList>
    </citation>
    <scope>NUCLEOTIDE SEQUENCE [LARGE SCALE GENOMIC DNA]</scope>
    <source>
        <strain evidence="3 4">VG341</strain>
    </source>
</reference>
<dbReference type="SMART" id="SM00422">
    <property type="entry name" value="HTH_MERR"/>
    <property type="match status" value="1"/>
</dbReference>
<dbReference type="SUPFAM" id="SSF55136">
    <property type="entry name" value="Probable bacterial effector-binding domain"/>
    <property type="match status" value="1"/>
</dbReference>
<dbReference type="GO" id="GO:0003677">
    <property type="term" value="F:DNA binding"/>
    <property type="evidence" value="ECO:0007669"/>
    <property type="project" value="UniProtKB-KW"/>
</dbReference>
<evidence type="ECO:0000256" key="1">
    <source>
        <dbReference type="ARBA" id="ARBA00023125"/>
    </source>
</evidence>
<dbReference type="Gene3D" id="1.10.1660.10">
    <property type="match status" value="1"/>
</dbReference>
<dbReference type="PANTHER" id="PTHR30204">
    <property type="entry name" value="REDOX-CYCLING DRUG-SENSING TRANSCRIPTIONAL ACTIVATOR SOXR"/>
    <property type="match status" value="1"/>
</dbReference>
<dbReference type="OrthoDB" id="7849865at2"/>